<accession>A0ABP8J2Y1</accession>
<reference evidence="4" key="1">
    <citation type="journal article" date="2019" name="Int. J. Syst. Evol. Microbiol.">
        <title>The Global Catalogue of Microorganisms (GCM) 10K type strain sequencing project: providing services to taxonomists for standard genome sequencing and annotation.</title>
        <authorList>
            <consortium name="The Broad Institute Genomics Platform"/>
            <consortium name="The Broad Institute Genome Sequencing Center for Infectious Disease"/>
            <person name="Wu L."/>
            <person name="Ma J."/>
        </authorList>
    </citation>
    <scope>NUCLEOTIDE SEQUENCE [LARGE SCALE GENOMIC DNA]</scope>
    <source>
        <strain evidence="4">JCM 17924</strain>
    </source>
</reference>
<dbReference type="InterPro" id="IPR001769">
    <property type="entry name" value="Gingipain"/>
</dbReference>
<gene>
    <name evidence="3" type="ORF">GCM10023186_25930</name>
</gene>
<name>A0ABP8J2Y1_9BACT</name>
<sequence length="1718" mass="188400">MGALCSLLAGSAAAQSGLYGNEWINYSQQYVKIPVLKDGIYRLDNQYLQQAGVPAGLNPGRLQLFRRGREVAIHVGGNTSSVDATTFVEFYGQRNDGQLDGEMYKDQSKRHNKLYSLYTDTAAYFLTWRTATTGNKRMAQPNLNLGNVATPTYHMATRTQLTVNAGVDTGDGGSPPPFETFFPWFEGGEGFLSTSFGWRTSGVTLGTFRIDSLRNYDRNGPLPQLEIMLNGAWYRDQHIVNTYAVQAGGTDRLLGRATLFGFNPLRVRYQLQHSDINADGTLNVKFVVEAPTTPGTLASLLRVSYFKVTYPQTNQWINGGHNFFQNDSTVTNVPSAFALSNAPAQTVGYDITDPYTVTRHPAQALTGGQQLLVFNTTALPTTRRYVAADVAQLLAPLPPRQVRFRNITASAHNFLIVTHGVLMRPAGAVTNPVRAYANYRASAAGGRHDTLVVTTPQLYDQFHYGEKSPIAIRHFALWMVANNTRQKYLLLLGKGLEPMTGGTYLPPGATQPVPVFHRKGGHLLAVKDLVPSSSRATSDIFFSARWDQGQYIPQMATGRIMAQTPQQVMDYLNKLQEHEAPGFQPWRKNLLHLSGGGDAAEQQAFLANVNGYKRIAERPCFSGNVVKTYSRTTVGQYDALPVNINIANELNAGLAMITFFGHGSNTTFDLNLGDPNDPGNNYNNRGKYPVMVYNGCAGGRSFVSAITTAEQWVLAPNRGAIGFLANSDFGYEAELDKYSTELYRTLFNEPQWYGKPIAVVQAEVSRRILAHFGSNNRNAIITSLCTTWQGDPAVKLESPTLPDLAVSSSNLSVAHTASSGATGPVLASTPRFALRVPVQQTGSSCYNDSVYVRLTRTVQGQAPQTVRYGFLSPVRDTVLTLEITNPSAAAVFGRNTFRVEVDPGNRIAELDENNNTAELVYTFLQGGVTILNPTEFGIVGRTDVRLVAQSNLPQAQARNYEFEIDTVATFNSPFLTAARRRTISAIDVAEWRPGLPTPVAGRDSVVYYWRVRYEPGSVQPDENGSWVTSSFRHINNSRGGWSQSHHGQFASNTLTDVRQLVPSGKWEFPEEVRNLVLRTTGGGAGTAATFVPGNQGIVSNNTPISTFCGQLLPNIYVAVFNPTTLQVTTNITGGPYQVCGSGNDAYFFFSAGNSGNDNINAAARQAQLAQLLQNVPAGHYVAVVSANRVNFSTASAALKAQLTALGSRVVNQLQDGDPFVLLAQKGNPATVKEATADPNASTPRNQQVVSVTENLRVRGVAGTITSTRIGPVQEWQTLYHTMRLPEASDGYRLRLVGYNATNQRTVLNPNVTSRSYSLANVSAQQYPYLALEVMVWDSVNRTAPQLKQWLVTYKGLPEGVVRRDRVTPANAYTPAVLNAQLNTTGVITFPVVFENVSAEDFPDRVTARATVQMADNSTVAPVNLVSTRALKADSTVTYNFSINLARVKGEGRIRIEVNPGLLPELHYFNNEVNLTFTAPSINLPPVVDVAFDGTRILNGDIVSPNPEIVVDVKYEDVRIPLDDPNKIELYLTRPGQTPERISMTGNSAVTFSVDRAAGRARVNFKPGTLPDGDYKLEAQATDMAGNTASQQRYAVDFKVINASSISNIYPYPNPIISKARFVFTLTGAELPRNMKIQIMSLTGKVVREIMQHELGPLRIGNNITEYAWDGTDEYGDRLANGTYLYRVLMDDPGKQFEHRRTTADWAFKKNWGKLVLLR</sequence>
<dbReference type="Gene3D" id="2.60.40.4070">
    <property type="match status" value="1"/>
</dbReference>
<feature type="domain" description="ILEI/PANDER" evidence="2">
    <location>
        <begin position="1163"/>
        <end position="1227"/>
    </location>
</feature>
<dbReference type="Pfam" id="PF01364">
    <property type="entry name" value="Peptidase_C25"/>
    <property type="match status" value="1"/>
</dbReference>
<evidence type="ECO:0008006" key="5">
    <source>
        <dbReference type="Google" id="ProtNLM"/>
    </source>
</evidence>
<dbReference type="Proteomes" id="UP001500454">
    <property type="component" value="Unassembled WGS sequence"/>
</dbReference>
<feature type="domain" description="Gingipain" evidence="1">
    <location>
        <begin position="415"/>
        <end position="796"/>
    </location>
</feature>
<dbReference type="Pfam" id="PF15711">
    <property type="entry name" value="ILEI"/>
    <property type="match status" value="1"/>
</dbReference>
<dbReference type="Gene3D" id="2.60.40.10">
    <property type="entry name" value="Immunoglobulins"/>
    <property type="match status" value="2"/>
</dbReference>
<evidence type="ECO:0000313" key="4">
    <source>
        <dbReference type="Proteomes" id="UP001500454"/>
    </source>
</evidence>
<dbReference type="SUPFAM" id="SSF52129">
    <property type="entry name" value="Caspase-like"/>
    <property type="match status" value="1"/>
</dbReference>
<protein>
    <recommendedName>
        <fullName evidence="5">Gingipain domain-containing protein</fullName>
    </recommendedName>
</protein>
<dbReference type="InterPro" id="IPR039477">
    <property type="entry name" value="ILEI/PANDER_dom"/>
</dbReference>
<comment type="caution">
    <text evidence="3">The sequence shown here is derived from an EMBL/GenBank/DDBJ whole genome shotgun (WGS) entry which is preliminary data.</text>
</comment>
<keyword evidence="4" id="KW-1185">Reference proteome</keyword>
<dbReference type="Gene3D" id="3.40.50.1460">
    <property type="match status" value="1"/>
</dbReference>
<organism evidence="3 4">
    <name type="scientific">Hymenobacter koreensis</name>
    <dbReference type="NCBI Taxonomy" id="1084523"/>
    <lineage>
        <taxon>Bacteria</taxon>
        <taxon>Pseudomonadati</taxon>
        <taxon>Bacteroidota</taxon>
        <taxon>Cytophagia</taxon>
        <taxon>Cytophagales</taxon>
        <taxon>Hymenobacteraceae</taxon>
        <taxon>Hymenobacter</taxon>
    </lineage>
</organism>
<proteinExistence type="predicted"/>
<dbReference type="EMBL" id="BAABHA010000008">
    <property type="protein sequence ID" value="GAA4384083.1"/>
    <property type="molecule type" value="Genomic_DNA"/>
</dbReference>
<evidence type="ECO:0000259" key="1">
    <source>
        <dbReference type="Pfam" id="PF01364"/>
    </source>
</evidence>
<dbReference type="InterPro" id="IPR029030">
    <property type="entry name" value="Caspase-like_dom_sf"/>
</dbReference>
<evidence type="ECO:0000313" key="3">
    <source>
        <dbReference type="EMBL" id="GAA4384083.1"/>
    </source>
</evidence>
<evidence type="ECO:0000259" key="2">
    <source>
        <dbReference type="Pfam" id="PF15711"/>
    </source>
</evidence>
<dbReference type="InterPro" id="IPR013783">
    <property type="entry name" value="Ig-like_fold"/>
</dbReference>
<dbReference type="CDD" id="cd02258">
    <property type="entry name" value="Peptidase_C25_N"/>
    <property type="match status" value="1"/>
</dbReference>